<organism evidence="1 2">
    <name type="scientific">Pistacia atlantica</name>
    <dbReference type="NCBI Taxonomy" id="434234"/>
    <lineage>
        <taxon>Eukaryota</taxon>
        <taxon>Viridiplantae</taxon>
        <taxon>Streptophyta</taxon>
        <taxon>Embryophyta</taxon>
        <taxon>Tracheophyta</taxon>
        <taxon>Spermatophyta</taxon>
        <taxon>Magnoliopsida</taxon>
        <taxon>eudicotyledons</taxon>
        <taxon>Gunneridae</taxon>
        <taxon>Pentapetalae</taxon>
        <taxon>rosids</taxon>
        <taxon>malvids</taxon>
        <taxon>Sapindales</taxon>
        <taxon>Anacardiaceae</taxon>
        <taxon>Pistacia</taxon>
    </lineage>
</organism>
<reference evidence="2" key="1">
    <citation type="journal article" date="2023" name="G3 (Bethesda)">
        <title>Genome assembly and association tests identify interacting loci associated with vigor, precocity, and sex in interspecific pistachio rootstocks.</title>
        <authorList>
            <person name="Palmer W."/>
            <person name="Jacygrad E."/>
            <person name="Sagayaradj S."/>
            <person name="Cavanaugh K."/>
            <person name="Han R."/>
            <person name="Bertier L."/>
            <person name="Beede B."/>
            <person name="Kafkas S."/>
            <person name="Golino D."/>
            <person name="Preece J."/>
            <person name="Michelmore R."/>
        </authorList>
    </citation>
    <scope>NUCLEOTIDE SEQUENCE [LARGE SCALE GENOMIC DNA]</scope>
</reference>
<dbReference type="EMBL" id="CM047898">
    <property type="protein sequence ID" value="KAJ0104806.1"/>
    <property type="molecule type" value="Genomic_DNA"/>
</dbReference>
<proteinExistence type="predicted"/>
<evidence type="ECO:0000313" key="1">
    <source>
        <dbReference type="EMBL" id="KAJ0104806.1"/>
    </source>
</evidence>
<gene>
    <name evidence="1" type="ORF">Patl1_19009</name>
</gene>
<name>A0ACC1BYI8_9ROSI</name>
<evidence type="ECO:0000313" key="2">
    <source>
        <dbReference type="Proteomes" id="UP001164250"/>
    </source>
</evidence>
<dbReference type="Proteomes" id="UP001164250">
    <property type="component" value="Chromosome 2"/>
</dbReference>
<comment type="caution">
    <text evidence="1">The sequence shown here is derived from an EMBL/GenBank/DDBJ whole genome shotgun (WGS) entry which is preliminary data.</text>
</comment>
<keyword evidence="2" id="KW-1185">Reference proteome</keyword>
<protein>
    <submittedName>
        <fullName evidence="1">Uncharacterized protein</fullName>
    </submittedName>
</protein>
<sequence>MFPISLIIFFLSLPSVLHSLNFVKLPLPLSAIGPESSAFDAAGAGPYTGVADGRILKYVSPVVGFVDYGVTSPNRSKALCVGDSIPALGPTCGRPLGLGFNNLTGDLYIADAYLGLLVLPKNQKIATQLATSANGVPFRSPDGLDVDPVTGDVQILLAIAKNDSTGRLLKYDIKTKQVTVLLKGLSGPAGTAVSPDGTFVLVTEFIGKRIQKYWLKGPKASTAEVLITFKGRPDNIKRNPGGDFWVAVNQETIIPLVMKPEGTRLDANGTVKESRPIDLQYGTTLTSVPEVSASFVFYWKVVSVVPRVMKPASFQSHPSPGYHFHRQSVVGAESFSFELHGGTFYTGVKDGRIIRYDPPTTTFTDFAFTSARRSKFELTEDLQPQLPQVQMENLSAFAIVWMLTNRLELFFFTNGSTIYDLRNFEAILTGDSTGRLSKYEPRLNKVTMLLWNLSGPVGTAVSKDGSYVLVSEYIGNRTIKYWIRGVKADTYQTIGFRERPDNIRKI</sequence>
<accession>A0ACC1BYI8</accession>